<feature type="compositionally biased region" description="Polar residues" evidence="1">
    <location>
        <begin position="254"/>
        <end position="263"/>
    </location>
</feature>
<evidence type="ECO:0000256" key="1">
    <source>
        <dbReference type="SAM" id="MobiDB-lite"/>
    </source>
</evidence>
<evidence type="ECO:0000313" key="4">
    <source>
        <dbReference type="Proteomes" id="UP000185639"/>
    </source>
</evidence>
<dbReference type="GO" id="GO:0000162">
    <property type="term" value="P:L-tryptophan biosynthetic process"/>
    <property type="evidence" value="ECO:0007669"/>
    <property type="project" value="TreeGrafter"/>
</dbReference>
<dbReference type="InterPro" id="IPR015890">
    <property type="entry name" value="Chorismate_C"/>
</dbReference>
<dbReference type="SUPFAM" id="SSF56322">
    <property type="entry name" value="ADC synthase"/>
    <property type="match status" value="1"/>
</dbReference>
<dbReference type="STRING" id="484498.SAMN05421686_103335"/>
<dbReference type="PRINTS" id="PR00095">
    <property type="entry name" value="ANTSNTHASEI"/>
</dbReference>
<dbReference type="PANTHER" id="PTHR11236">
    <property type="entry name" value="AMINOBENZOATE/ANTHRANILATE SYNTHASE"/>
    <property type="match status" value="1"/>
</dbReference>
<keyword evidence="4" id="KW-1185">Reference proteome</keyword>
<dbReference type="EMBL" id="FTOH01000003">
    <property type="protein sequence ID" value="SIS69815.1"/>
    <property type="molecule type" value="Genomic_DNA"/>
</dbReference>
<proteinExistence type="predicted"/>
<name>A0A1N7L7K0_9GAMM</name>
<accession>A0A1N7L7K0</accession>
<dbReference type="GO" id="GO:0046820">
    <property type="term" value="F:4-amino-4-deoxychorismate synthase activity"/>
    <property type="evidence" value="ECO:0007669"/>
    <property type="project" value="TreeGrafter"/>
</dbReference>
<dbReference type="Proteomes" id="UP000185639">
    <property type="component" value="Unassembled WGS sequence"/>
</dbReference>
<protein>
    <submittedName>
        <fullName evidence="3">Para-aminobenzoate synthetase component 1</fullName>
    </submittedName>
</protein>
<feature type="compositionally biased region" description="Basic and acidic residues" evidence="1">
    <location>
        <begin position="278"/>
        <end position="287"/>
    </location>
</feature>
<feature type="region of interest" description="Disordered" evidence="1">
    <location>
        <begin position="252"/>
        <end position="296"/>
    </location>
</feature>
<dbReference type="InterPro" id="IPR005801">
    <property type="entry name" value="ADC_synthase"/>
</dbReference>
<dbReference type="Gene3D" id="3.60.120.10">
    <property type="entry name" value="Anthranilate synthase"/>
    <property type="match status" value="1"/>
</dbReference>
<dbReference type="AlphaFoldDB" id="A0A1N7L7K0"/>
<evidence type="ECO:0000259" key="2">
    <source>
        <dbReference type="Pfam" id="PF00425"/>
    </source>
</evidence>
<feature type="domain" description="Chorismate-utilising enzyme C-terminal" evidence="2">
    <location>
        <begin position="180"/>
        <end position="442"/>
    </location>
</feature>
<sequence length="451" mass="50083">MYNTGKDLEKNLYFSTSYTPTNPTKWPVMFTHKIELPGINILKNLSQLDSFSLLTIPHRQRHYLNLTEADHFKAKYVLAIDIADTISGFPQAEANKDCSTSGFVAGWIGLLNYPNSQGEIIFRRYNSSLLIDPDSDYCVIQAYEPISANTASNYLKALNFHSTAAVPARKQRKWAPCETKSKYVENFAKVRDYLLSGDCYQINLATPFYCKDDLRDGDPSELLESFDAPHGCIFKDSDRTIISVSPERLLKVTPSPNDNTNTHELLLETRPIKGTAPRHSDPTEDNRLASSLRESPKNQAENLMIVDLLRNDLSIHAEPGSVSVPELFTLESHSNVHHLVSTITATLRANTPATEAIKATFPGGSITGAPKKRAMEIINELEPAERGAYCGSMGYIDDSGQCDFNILIRTIEARKDGATCWGGGGLVIDSDADDEYQEILNKVTKILDTPL</sequence>
<dbReference type="PANTHER" id="PTHR11236:SF50">
    <property type="entry name" value="AMINODEOXYCHORISMATE SYNTHASE COMPONENT 1"/>
    <property type="match status" value="1"/>
</dbReference>
<dbReference type="OrthoDB" id="9803598at2"/>
<organism evidence="3 4">
    <name type="scientific">Thalassolituus maritimus</name>
    <dbReference type="NCBI Taxonomy" id="484498"/>
    <lineage>
        <taxon>Bacteria</taxon>
        <taxon>Pseudomonadati</taxon>
        <taxon>Pseudomonadota</taxon>
        <taxon>Gammaproteobacteria</taxon>
        <taxon>Oceanospirillales</taxon>
        <taxon>Oceanospirillaceae</taxon>
        <taxon>Thalassolituus</taxon>
    </lineage>
</organism>
<gene>
    <name evidence="3" type="ORF">SAMN05421686_103335</name>
</gene>
<reference evidence="4" key="1">
    <citation type="submission" date="2017-01" db="EMBL/GenBank/DDBJ databases">
        <authorList>
            <person name="Varghese N."/>
            <person name="Submissions S."/>
        </authorList>
    </citation>
    <scope>NUCLEOTIDE SEQUENCE [LARGE SCALE GENOMIC DNA]</scope>
    <source>
        <strain evidence="4">DSM 24913</strain>
    </source>
</reference>
<evidence type="ECO:0000313" key="3">
    <source>
        <dbReference type="EMBL" id="SIS69815.1"/>
    </source>
</evidence>
<dbReference type="Pfam" id="PF00425">
    <property type="entry name" value="Chorismate_bind"/>
    <property type="match status" value="1"/>
</dbReference>
<dbReference type="InterPro" id="IPR019999">
    <property type="entry name" value="Anth_synth_I-like"/>
</dbReference>